<dbReference type="GO" id="GO:0005737">
    <property type="term" value="C:cytoplasm"/>
    <property type="evidence" value="ECO:0007669"/>
    <property type="project" value="UniProtKB-SubCell"/>
</dbReference>
<reference evidence="8" key="1">
    <citation type="journal article" date="2022" name="DNA Res.">
        <title>Genome analysis of five recently described species of the CUG-Ser clade uncovers Candida theae as a new hybrid lineage with pathogenic potential in the Candida parapsilosis species complex.</title>
        <authorList>
            <person name="Mixao V."/>
            <person name="Del Olmo V."/>
            <person name="Hegedusova E."/>
            <person name="Saus E."/>
            <person name="Pryszcz L."/>
            <person name="Cillingova A."/>
            <person name="Nosek J."/>
            <person name="Gabaldon T."/>
        </authorList>
    </citation>
    <scope>NUCLEOTIDE SEQUENCE</scope>
    <source>
        <strain evidence="8">CBS 10844</strain>
    </source>
</reference>
<protein>
    <submittedName>
        <fullName evidence="8">ECM1</fullName>
    </submittedName>
</protein>
<evidence type="ECO:0000256" key="6">
    <source>
        <dbReference type="ARBA" id="ARBA00023242"/>
    </source>
</evidence>
<dbReference type="GO" id="GO:0030687">
    <property type="term" value="C:preribosome, large subunit precursor"/>
    <property type="evidence" value="ECO:0007669"/>
    <property type="project" value="TreeGrafter"/>
</dbReference>
<evidence type="ECO:0000313" key="9">
    <source>
        <dbReference type="Proteomes" id="UP001202479"/>
    </source>
</evidence>
<comment type="subcellular location">
    <subcellularLocation>
        <location evidence="2">Cytoplasm</location>
    </subcellularLocation>
    <subcellularLocation>
        <location evidence="1">Nucleus</location>
    </subcellularLocation>
</comment>
<evidence type="ECO:0000256" key="5">
    <source>
        <dbReference type="ARBA" id="ARBA00022517"/>
    </source>
</evidence>
<comment type="caution">
    <text evidence="8">The sequence shown here is derived from an EMBL/GenBank/DDBJ whole genome shotgun (WGS) entry which is preliminary data.</text>
</comment>
<dbReference type="InterPro" id="IPR022784">
    <property type="entry name" value="Ribosome_bgen_Alb1"/>
</dbReference>
<dbReference type="Proteomes" id="UP001202479">
    <property type="component" value="Unassembled WGS sequence"/>
</dbReference>
<feature type="compositionally biased region" description="Basic residues" evidence="7">
    <location>
        <begin position="1"/>
        <end position="13"/>
    </location>
</feature>
<dbReference type="PANTHER" id="PTHR28280:SF1">
    <property type="entry name" value="SHUTTLING PRE-60S FACTOR ECM1"/>
    <property type="match status" value="1"/>
</dbReference>
<keyword evidence="4" id="KW-0963">Cytoplasm</keyword>
<dbReference type="Pfam" id="PF09135">
    <property type="entry name" value="Alb1"/>
    <property type="match status" value="1"/>
</dbReference>
<evidence type="ECO:0000313" key="8">
    <source>
        <dbReference type="EMBL" id="KAI3406695.2"/>
    </source>
</evidence>
<name>A0AAI9T1G4_9ASCO</name>
<organism evidence="8 9">
    <name type="scientific">Candida oxycetoniae</name>
    <dbReference type="NCBI Taxonomy" id="497107"/>
    <lineage>
        <taxon>Eukaryota</taxon>
        <taxon>Fungi</taxon>
        <taxon>Dikarya</taxon>
        <taxon>Ascomycota</taxon>
        <taxon>Saccharomycotina</taxon>
        <taxon>Pichiomycetes</taxon>
        <taxon>Debaryomycetaceae</taxon>
        <taxon>Candida/Lodderomyces clade</taxon>
        <taxon>Candida</taxon>
    </lineage>
</organism>
<dbReference type="PANTHER" id="PTHR28280">
    <property type="entry name" value="SHUTTLING PRE-60S FACTOR ECM1"/>
    <property type="match status" value="1"/>
</dbReference>
<accession>A0AAI9T1G4</accession>
<evidence type="ECO:0000256" key="4">
    <source>
        <dbReference type="ARBA" id="ARBA00022490"/>
    </source>
</evidence>
<dbReference type="EMBL" id="JAHUZD010000022">
    <property type="protein sequence ID" value="KAI3406695.2"/>
    <property type="molecule type" value="Genomic_DNA"/>
</dbReference>
<proteinExistence type="predicted"/>
<dbReference type="RefSeq" id="XP_049182440.1">
    <property type="nucleotide sequence ID" value="XM_049326464.1"/>
</dbReference>
<keyword evidence="5" id="KW-0690">Ribosome biogenesis</keyword>
<feature type="compositionally biased region" description="Polar residues" evidence="7">
    <location>
        <begin position="18"/>
        <end position="31"/>
    </location>
</feature>
<keyword evidence="6" id="KW-0539">Nucleus</keyword>
<gene>
    <name evidence="8" type="ORF">KGF56_000541</name>
</gene>
<dbReference type="GeneID" id="73378158"/>
<keyword evidence="9" id="KW-1185">Reference proteome</keyword>
<evidence type="ECO:0000256" key="2">
    <source>
        <dbReference type="ARBA" id="ARBA00004496"/>
    </source>
</evidence>
<feature type="region of interest" description="Disordered" evidence="7">
    <location>
        <begin position="1"/>
        <end position="37"/>
    </location>
</feature>
<evidence type="ECO:0000256" key="3">
    <source>
        <dbReference type="ARBA" id="ARBA00022448"/>
    </source>
</evidence>
<evidence type="ECO:0000256" key="7">
    <source>
        <dbReference type="SAM" id="MobiDB-lite"/>
    </source>
</evidence>
<dbReference type="GO" id="GO:0005730">
    <property type="term" value="C:nucleolus"/>
    <property type="evidence" value="ECO:0007669"/>
    <property type="project" value="TreeGrafter"/>
</dbReference>
<dbReference type="GO" id="GO:0000055">
    <property type="term" value="P:ribosomal large subunit export from nucleus"/>
    <property type="evidence" value="ECO:0007669"/>
    <property type="project" value="TreeGrafter"/>
</dbReference>
<dbReference type="AlphaFoldDB" id="A0AAI9T1G4"/>
<dbReference type="InterPro" id="IPR053278">
    <property type="entry name" value="Pre-60S_factor_ECM1"/>
</dbReference>
<keyword evidence="3" id="KW-0813">Transport</keyword>
<sequence>MAKKISKHSRAARRGQVPQEQPVSVPKQSLENDGVRKSIIRTQIKNENLLSKKLESSKIHKQSNKKKTSSLKNKLIKSDKLQGVLSSKIEASIARAKYVQNSRKSNWDKTNSNIQIRNHMVDELNNNAAQSKQGDNKKLTEMEIEKLEEDEYVRKFYEDENENVEGDKDAKIKNQLLSKNRFAALDDIEV</sequence>
<evidence type="ECO:0000256" key="1">
    <source>
        <dbReference type="ARBA" id="ARBA00004123"/>
    </source>
</evidence>